<reference evidence="2" key="1">
    <citation type="journal article" date="2006" name="Science">
        <title>Phytophthora genome sequences uncover evolutionary origins and mechanisms of pathogenesis.</title>
        <authorList>
            <person name="Tyler B.M."/>
            <person name="Tripathy S."/>
            <person name="Zhang X."/>
            <person name="Dehal P."/>
            <person name="Jiang R.H."/>
            <person name="Aerts A."/>
            <person name="Arredondo F.D."/>
            <person name="Baxter L."/>
            <person name="Bensasson D."/>
            <person name="Beynon J.L."/>
            <person name="Chapman J."/>
            <person name="Damasceno C.M."/>
            <person name="Dorrance A.E."/>
            <person name="Dou D."/>
            <person name="Dickerman A.W."/>
            <person name="Dubchak I.L."/>
            <person name="Garbelotto M."/>
            <person name="Gijzen M."/>
            <person name="Gordon S.G."/>
            <person name="Govers F."/>
            <person name="Grunwald N.J."/>
            <person name="Huang W."/>
            <person name="Ivors K.L."/>
            <person name="Jones R.W."/>
            <person name="Kamoun S."/>
            <person name="Krampis K."/>
            <person name="Lamour K.H."/>
            <person name="Lee M.K."/>
            <person name="McDonald W.H."/>
            <person name="Medina M."/>
            <person name="Meijer H.J."/>
            <person name="Nordberg E.K."/>
            <person name="Maclean D.J."/>
            <person name="Ospina-Giraldo M.D."/>
            <person name="Morris P.F."/>
            <person name="Phuntumart V."/>
            <person name="Putnam N.H."/>
            <person name="Rash S."/>
            <person name="Rose J.K."/>
            <person name="Sakihama Y."/>
            <person name="Salamov A.A."/>
            <person name="Savidor A."/>
            <person name="Scheuring C.F."/>
            <person name="Smith B.M."/>
            <person name="Sobral B.W."/>
            <person name="Terry A."/>
            <person name="Torto-Alalibo T.A."/>
            <person name="Win J."/>
            <person name="Xu Z."/>
            <person name="Zhang H."/>
            <person name="Grigoriev I.V."/>
            <person name="Rokhsar D.S."/>
            <person name="Boore J.L."/>
        </authorList>
    </citation>
    <scope>NUCLEOTIDE SEQUENCE [LARGE SCALE GENOMIC DNA]</scope>
    <source>
        <strain evidence="2">Pr102</strain>
    </source>
</reference>
<dbReference type="EnsemblProtists" id="Phyra78848">
    <property type="protein sequence ID" value="Phyra78848"/>
    <property type="gene ID" value="Phyra78848"/>
</dbReference>
<dbReference type="Proteomes" id="UP000005238">
    <property type="component" value="Unassembled WGS sequence"/>
</dbReference>
<dbReference type="eggNOG" id="ENOG502S6FZ">
    <property type="taxonomic scope" value="Eukaryota"/>
</dbReference>
<organism evidence="1 2">
    <name type="scientific">Phytophthora ramorum</name>
    <name type="common">Sudden oak death agent</name>
    <dbReference type="NCBI Taxonomy" id="164328"/>
    <lineage>
        <taxon>Eukaryota</taxon>
        <taxon>Sar</taxon>
        <taxon>Stramenopiles</taxon>
        <taxon>Oomycota</taxon>
        <taxon>Peronosporomycetes</taxon>
        <taxon>Peronosporales</taxon>
        <taxon>Peronosporaceae</taxon>
        <taxon>Phytophthora</taxon>
    </lineage>
</organism>
<dbReference type="RefSeq" id="XP_067745127.1">
    <property type="nucleotide sequence ID" value="XM_067893335.1"/>
</dbReference>
<keyword evidence="2" id="KW-1185">Reference proteome</keyword>
<dbReference type="OrthoDB" id="111867at2759"/>
<reference evidence="1" key="2">
    <citation type="submission" date="2015-06" db="UniProtKB">
        <authorList>
            <consortium name="EnsemblProtists"/>
        </authorList>
    </citation>
    <scope>IDENTIFICATION</scope>
    <source>
        <strain evidence="1">Pr102</strain>
    </source>
</reference>
<dbReference type="VEuPathDB" id="FungiDB:KRP22_66"/>
<dbReference type="AlphaFoldDB" id="H3GQ25"/>
<sequence length="234" mass="25627">MPPASTSTSACTSTSPRVLTPSQAASVALTATSSPSASTLNIRGPSGSIAPLQRIECVRVAKKLRRNGHRLYVVAVYLQRSEARRRLSECVYKVSPASKLSPEAMSAIMMAEREPNYSVEHRFSEFRELRDSVAGLVRASEAHAKSCAACQDLLRVMLKHQNWTVKRMFGSSEQRFALLTAFLNDLLALTASAGERATSGSSSDEDKDCRVREQVAGLLQKFLKRRYSDSTGII</sequence>
<dbReference type="HOGENOM" id="CLU_092628_0_0_1"/>
<protein>
    <recommendedName>
        <fullName evidence="3">PX domain-containing protein</fullName>
    </recommendedName>
</protein>
<evidence type="ECO:0000313" key="2">
    <source>
        <dbReference type="Proteomes" id="UP000005238"/>
    </source>
</evidence>
<proteinExistence type="predicted"/>
<dbReference type="OMA" id="NWTVKRM"/>
<dbReference type="GeneID" id="94229120"/>
<dbReference type="VEuPathDB" id="FungiDB:KRP23_7955"/>
<dbReference type="InParanoid" id="H3GQ25"/>
<dbReference type="EMBL" id="DS566032">
    <property type="status" value="NOT_ANNOTATED_CDS"/>
    <property type="molecule type" value="Genomic_DNA"/>
</dbReference>
<name>H3GQ25_PHYRM</name>
<evidence type="ECO:0000313" key="1">
    <source>
        <dbReference type="EnsemblProtists" id="Phyra78848"/>
    </source>
</evidence>
<evidence type="ECO:0008006" key="3">
    <source>
        <dbReference type="Google" id="ProtNLM"/>
    </source>
</evidence>
<accession>H3GQ25</accession>